<dbReference type="GO" id="GO:0016491">
    <property type="term" value="F:oxidoreductase activity"/>
    <property type="evidence" value="ECO:0007669"/>
    <property type="project" value="InterPro"/>
</dbReference>
<dbReference type="RefSeq" id="WP_420039227.1">
    <property type="nucleotide sequence ID" value="NZ_CP128986.1"/>
</dbReference>
<dbReference type="InterPro" id="IPR004378">
    <property type="entry name" value="F420H2_quin_Rdtase"/>
</dbReference>
<dbReference type="EMBL" id="CP128986">
    <property type="protein sequence ID" value="WOC13402.1"/>
    <property type="molecule type" value="Genomic_DNA"/>
</dbReference>
<name>A0AA97CY25_9ACTN</name>
<dbReference type="NCBIfam" id="TIGR00026">
    <property type="entry name" value="hi_GC_TIGR00026"/>
    <property type="match status" value="1"/>
</dbReference>
<accession>A0AA97CY25</accession>
<reference evidence="1" key="1">
    <citation type="submission" date="2023-06" db="EMBL/GenBank/DDBJ databases">
        <title>Gordonia sp. nov. and Pseudochrobactrum sp. nov., two species isolated from the burying beetle Nicrophorus vespilloides.</title>
        <authorList>
            <person name="Poehlein A."/>
            <person name="Guzman J."/>
            <person name="Daniel R."/>
            <person name="Vilcinskas A."/>
        </authorList>
    </citation>
    <scope>NUCLEOTIDE SEQUENCE</scope>
    <source>
        <strain evidence="1">MP11Mi</strain>
    </source>
</reference>
<sequence>MTENTKPTARYIAPTGMLVTATNALMGALARVGFAPRGCYDLQVPGRVSGELRTTPVNVLDVDGARYLVSARGRTQWVRNVRAGGEVTLRRGRRRESVSLVELDDVHKPELIRAYLTRWAWQVAAFDEGLAPDSTDAQILAAAPGMPVFEVVSR</sequence>
<protein>
    <recommendedName>
        <fullName evidence="2">Nitroreductase family deazaflavin-dependent oxidoreductase</fullName>
    </recommendedName>
</protein>
<dbReference type="Pfam" id="PF04075">
    <property type="entry name" value="F420H2_quin_red"/>
    <property type="match status" value="1"/>
</dbReference>
<evidence type="ECO:0000313" key="1">
    <source>
        <dbReference type="EMBL" id="WOC13402.1"/>
    </source>
</evidence>
<organism evidence="1">
    <name type="scientific">Gordonia sp. MP11Mi</name>
    <dbReference type="NCBI Taxonomy" id="3022769"/>
    <lineage>
        <taxon>Bacteria</taxon>
        <taxon>Bacillati</taxon>
        <taxon>Actinomycetota</taxon>
        <taxon>Actinomycetes</taxon>
        <taxon>Mycobacteriales</taxon>
        <taxon>Gordoniaceae</taxon>
        <taxon>Gordonia</taxon>
    </lineage>
</organism>
<gene>
    <name evidence="1" type="ORF">MP11Mi_25030</name>
</gene>
<dbReference type="InterPro" id="IPR012349">
    <property type="entry name" value="Split_barrel_FMN-bd"/>
</dbReference>
<dbReference type="AlphaFoldDB" id="A0AA97CY25"/>
<proteinExistence type="predicted"/>
<dbReference type="Gene3D" id="2.30.110.10">
    <property type="entry name" value="Electron Transport, Fmn-binding Protein, Chain A"/>
    <property type="match status" value="1"/>
</dbReference>
<evidence type="ECO:0008006" key="2">
    <source>
        <dbReference type="Google" id="ProtNLM"/>
    </source>
</evidence>